<sequence>MCSRVNVVGVRILDNPSKPTDPFKLEITFELFENIKEEVEWELVFVATDGKEEHDQVLDSVVIGQVREGRHKFDFEAPAPQLQNLRPEDFMDVTLLLLKCKYRDQLFMKIGWFITHTYIDAELIENPPPRPIIEKLQRTVVTEDVRVTTYPIKWDEDLNNGTVAEDENEAMIDEDNDLDGINGDGENSIQQSQGDQVPPVATDLSQLM</sequence>
<name>A0A6V7WUE0_MELEN</name>
<dbReference type="EMBL" id="CAJEWN010000818">
    <property type="protein sequence ID" value="CAD2190613.1"/>
    <property type="molecule type" value="Genomic_DNA"/>
</dbReference>
<accession>A0A6V7WUE0</accession>
<proteinExistence type="inferred from homology"/>
<evidence type="ECO:0000256" key="2">
    <source>
        <dbReference type="ARBA" id="ARBA00006051"/>
    </source>
</evidence>
<evidence type="ECO:0000256" key="5">
    <source>
        <dbReference type="ARBA" id="ARBA00023186"/>
    </source>
</evidence>
<dbReference type="SUPFAM" id="SSF101546">
    <property type="entry name" value="ASF1-like"/>
    <property type="match status" value="1"/>
</dbReference>
<dbReference type="InterPro" id="IPR036747">
    <property type="entry name" value="ASF1-like_sf"/>
</dbReference>
<comment type="similarity">
    <text evidence="2">Belongs to the ASF1 family.</text>
</comment>
<evidence type="ECO:0000256" key="6">
    <source>
        <dbReference type="ARBA" id="ARBA00023242"/>
    </source>
</evidence>
<dbReference type="Pfam" id="PF04729">
    <property type="entry name" value="ASF1_hist_chap"/>
    <property type="match status" value="1"/>
</dbReference>
<keyword evidence="4" id="KW-0804">Transcription</keyword>
<dbReference type="PANTHER" id="PTHR12040:SF0">
    <property type="entry name" value="HISTONE CHAPERONE ASF1"/>
    <property type="match status" value="1"/>
</dbReference>
<dbReference type="Gene3D" id="2.60.40.1490">
    <property type="entry name" value="Histone chaperone ASF1-like"/>
    <property type="match status" value="1"/>
</dbReference>
<dbReference type="Proteomes" id="UP000580250">
    <property type="component" value="Unassembled WGS sequence"/>
</dbReference>
<protein>
    <submittedName>
        <fullName evidence="8">Uncharacterized protein</fullName>
    </submittedName>
</protein>
<dbReference type="InterPro" id="IPR006818">
    <property type="entry name" value="ASF1-like"/>
</dbReference>
<keyword evidence="3" id="KW-0805">Transcription regulation</keyword>
<evidence type="ECO:0000313" key="8">
    <source>
        <dbReference type="EMBL" id="CAD2190613.1"/>
    </source>
</evidence>
<dbReference type="AlphaFoldDB" id="A0A6V7WUE0"/>
<evidence type="ECO:0000256" key="1">
    <source>
        <dbReference type="ARBA" id="ARBA00004123"/>
    </source>
</evidence>
<dbReference type="GO" id="GO:0005634">
    <property type="term" value="C:nucleus"/>
    <property type="evidence" value="ECO:0007669"/>
    <property type="project" value="UniProtKB-SubCell"/>
</dbReference>
<evidence type="ECO:0000256" key="7">
    <source>
        <dbReference type="SAM" id="MobiDB-lite"/>
    </source>
</evidence>
<feature type="compositionally biased region" description="Polar residues" evidence="7">
    <location>
        <begin position="185"/>
        <end position="195"/>
    </location>
</feature>
<dbReference type="OrthoDB" id="29755at2759"/>
<reference evidence="8 9" key="1">
    <citation type="submission" date="2020-08" db="EMBL/GenBank/DDBJ databases">
        <authorList>
            <person name="Koutsovoulos G."/>
            <person name="Danchin GJ E."/>
        </authorList>
    </citation>
    <scope>NUCLEOTIDE SEQUENCE [LARGE SCALE GENOMIC DNA]</scope>
</reference>
<gene>
    <name evidence="8" type="ORF">MENT_LOCUS43411</name>
</gene>
<dbReference type="GO" id="GO:0006335">
    <property type="term" value="P:DNA replication-dependent chromatin assembly"/>
    <property type="evidence" value="ECO:0007669"/>
    <property type="project" value="TreeGrafter"/>
</dbReference>
<comment type="caution">
    <text evidence="8">The sequence shown here is derived from an EMBL/GenBank/DDBJ whole genome shotgun (WGS) entry which is preliminary data.</text>
</comment>
<evidence type="ECO:0000256" key="3">
    <source>
        <dbReference type="ARBA" id="ARBA00023015"/>
    </source>
</evidence>
<evidence type="ECO:0000256" key="4">
    <source>
        <dbReference type="ARBA" id="ARBA00023163"/>
    </source>
</evidence>
<evidence type="ECO:0000313" key="9">
    <source>
        <dbReference type="Proteomes" id="UP000580250"/>
    </source>
</evidence>
<feature type="region of interest" description="Disordered" evidence="7">
    <location>
        <begin position="174"/>
        <end position="208"/>
    </location>
</feature>
<comment type="subcellular location">
    <subcellularLocation>
        <location evidence="1">Nucleus</location>
    </subcellularLocation>
</comment>
<keyword evidence="6" id="KW-0539">Nucleus</keyword>
<dbReference type="PANTHER" id="PTHR12040">
    <property type="entry name" value="ANTI-SILENCING PROTEIN 1"/>
    <property type="match status" value="1"/>
</dbReference>
<dbReference type="GO" id="GO:0000785">
    <property type="term" value="C:chromatin"/>
    <property type="evidence" value="ECO:0007669"/>
    <property type="project" value="TreeGrafter"/>
</dbReference>
<organism evidence="8 9">
    <name type="scientific">Meloidogyne enterolobii</name>
    <name type="common">Root-knot nematode worm</name>
    <name type="synonym">Meloidogyne mayaguensis</name>
    <dbReference type="NCBI Taxonomy" id="390850"/>
    <lineage>
        <taxon>Eukaryota</taxon>
        <taxon>Metazoa</taxon>
        <taxon>Ecdysozoa</taxon>
        <taxon>Nematoda</taxon>
        <taxon>Chromadorea</taxon>
        <taxon>Rhabditida</taxon>
        <taxon>Tylenchina</taxon>
        <taxon>Tylenchomorpha</taxon>
        <taxon>Tylenchoidea</taxon>
        <taxon>Meloidogynidae</taxon>
        <taxon>Meloidogyninae</taxon>
        <taxon>Meloidogyne</taxon>
    </lineage>
</organism>
<dbReference type="GO" id="GO:0042393">
    <property type="term" value="F:histone binding"/>
    <property type="evidence" value="ECO:0007669"/>
    <property type="project" value="TreeGrafter"/>
</dbReference>
<keyword evidence="5" id="KW-0143">Chaperone</keyword>